<feature type="compositionally biased region" description="Low complexity" evidence="1">
    <location>
        <begin position="93"/>
        <end position="110"/>
    </location>
</feature>
<protein>
    <submittedName>
        <fullName evidence="2">Uncharacterized protein</fullName>
    </submittedName>
</protein>
<feature type="region of interest" description="Disordered" evidence="1">
    <location>
        <begin position="200"/>
        <end position="230"/>
    </location>
</feature>
<feature type="compositionally biased region" description="Low complexity" evidence="1">
    <location>
        <begin position="294"/>
        <end position="307"/>
    </location>
</feature>
<feature type="compositionally biased region" description="Low complexity" evidence="1">
    <location>
        <begin position="200"/>
        <end position="217"/>
    </location>
</feature>
<comment type="caution">
    <text evidence="2">The sequence shown here is derived from an EMBL/GenBank/DDBJ whole genome shotgun (WGS) entry which is preliminary data.</text>
</comment>
<feature type="region of interest" description="Disordered" evidence="1">
    <location>
        <begin position="1"/>
        <end position="27"/>
    </location>
</feature>
<accession>A0A811NB08</accession>
<name>A0A811NB08_9POAL</name>
<feature type="compositionally biased region" description="Low complexity" evidence="1">
    <location>
        <begin position="121"/>
        <end position="151"/>
    </location>
</feature>
<proteinExistence type="predicted"/>
<reference evidence="2" key="1">
    <citation type="submission" date="2020-10" db="EMBL/GenBank/DDBJ databases">
        <authorList>
            <person name="Han B."/>
            <person name="Lu T."/>
            <person name="Zhao Q."/>
            <person name="Huang X."/>
            <person name="Zhao Y."/>
        </authorList>
    </citation>
    <scope>NUCLEOTIDE SEQUENCE</scope>
</reference>
<organism evidence="2 3">
    <name type="scientific">Miscanthus lutarioriparius</name>
    <dbReference type="NCBI Taxonomy" id="422564"/>
    <lineage>
        <taxon>Eukaryota</taxon>
        <taxon>Viridiplantae</taxon>
        <taxon>Streptophyta</taxon>
        <taxon>Embryophyta</taxon>
        <taxon>Tracheophyta</taxon>
        <taxon>Spermatophyta</taxon>
        <taxon>Magnoliopsida</taxon>
        <taxon>Liliopsida</taxon>
        <taxon>Poales</taxon>
        <taxon>Poaceae</taxon>
        <taxon>PACMAD clade</taxon>
        <taxon>Panicoideae</taxon>
        <taxon>Andropogonodae</taxon>
        <taxon>Andropogoneae</taxon>
        <taxon>Saccharinae</taxon>
        <taxon>Miscanthus</taxon>
    </lineage>
</organism>
<dbReference type="AlphaFoldDB" id="A0A811NB08"/>
<feature type="region of interest" description="Disordered" evidence="1">
    <location>
        <begin position="288"/>
        <end position="307"/>
    </location>
</feature>
<gene>
    <name evidence="2" type="ORF">NCGR_LOCUS14152</name>
</gene>
<evidence type="ECO:0000313" key="2">
    <source>
        <dbReference type="EMBL" id="CAD6220720.1"/>
    </source>
</evidence>
<evidence type="ECO:0000256" key="1">
    <source>
        <dbReference type="SAM" id="MobiDB-lite"/>
    </source>
</evidence>
<feature type="region of interest" description="Disordered" evidence="1">
    <location>
        <begin position="43"/>
        <end position="66"/>
    </location>
</feature>
<feature type="region of interest" description="Disordered" evidence="1">
    <location>
        <begin position="93"/>
        <end position="151"/>
    </location>
</feature>
<keyword evidence="3" id="KW-1185">Reference proteome</keyword>
<dbReference type="EMBL" id="CAJGYO010000003">
    <property type="protein sequence ID" value="CAD6220720.1"/>
    <property type="molecule type" value="Genomic_DNA"/>
</dbReference>
<dbReference type="Proteomes" id="UP000604825">
    <property type="component" value="Unassembled WGS sequence"/>
</dbReference>
<sequence length="307" mass="31983">MAPPAVLDPSTPSTSPSHHRIDHPELLLQPRGVRSVVLATTSRHAGPCTVAPSPHPRRGQPRPRLAVPSSKLAVVTSPTGMAATHCHLPCERASPSRAATSPTAPPLLATEDPRLHRRVTAEATTSSSAPSDSFTDAPYLAPATSSTPPCSTSVLVEQRLRCPRLAGVPPQPRLRGVQGHAFSVRRAGKVTAAALLTRPSRTSVAPTPRSTSSSSACARHRREPTFASHPPRALRRAVPRLGRHALALANTTSSSSPDSSTSSGQLLSIAGELQPCCVIVGAPSPPLTTSWLPQQAAAKPQQAAASQ</sequence>
<evidence type="ECO:0000313" key="3">
    <source>
        <dbReference type="Proteomes" id="UP000604825"/>
    </source>
</evidence>